<feature type="transmembrane region" description="Helical" evidence="1">
    <location>
        <begin position="20"/>
        <end position="41"/>
    </location>
</feature>
<name>X1TVD0_9ZZZZ</name>
<organism evidence="2">
    <name type="scientific">marine sediment metagenome</name>
    <dbReference type="NCBI Taxonomy" id="412755"/>
    <lineage>
        <taxon>unclassified sequences</taxon>
        <taxon>metagenomes</taxon>
        <taxon>ecological metagenomes</taxon>
    </lineage>
</organism>
<dbReference type="AlphaFoldDB" id="X1TVD0"/>
<dbReference type="EMBL" id="BARW01016804">
    <property type="protein sequence ID" value="GAI95346.1"/>
    <property type="molecule type" value="Genomic_DNA"/>
</dbReference>
<reference evidence="2" key="1">
    <citation type="journal article" date="2014" name="Front. Microbiol.">
        <title>High frequency of phylogenetically diverse reductive dehalogenase-homologous genes in deep subseafloor sedimentary metagenomes.</title>
        <authorList>
            <person name="Kawai M."/>
            <person name="Futagami T."/>
            <person name="Toyoda A."/>
            <person name="Takaki Y."/>
            <person name="Nishi S."/>
            <person name="Hori S."/>
            <person name="Arai W."/>
            <person name="Tsubouchi T."/>
            <person name="Morono Y."/>
            <person name="Uchiyama I."/>
            <person name="Ito T."/>
            <person name="Fujiyama A."/>
            <person name="Inagaki F."/>
            <person name="Takami H."/>
        </authorList>
    </citation>
    <scope>NUCLEOTIDE SEQUENCE</scope>
    <source>
        <strain evidence="2">Expedition CK06-06</strain>
    </source>
</reference>
<feature type="non-terminal residue" evidence="2">
    <location>
        <position position="1"/>
    </location>
</feature>
<comment type="caution">
    <text evidence="2">The sequence shown here is derived from an EMBL/GenBank/DDBJ whole genome shotgun (WGS) entry which is preliminary data.</text>
</comment>
<keyword evidence="1" id="KW-0472">Membrane</keyword>
<keyword evidence="1" id="KW-1133">Transmembrane helix</keyword>
<proteinExistence type="predicted"/>
<evidence type="ECO:0000313" key="2">
    <source>
        <dbReference type="EMBL" id="GAI95346.1"/>
    </source>
</evidence>
<gene>
    <name evidence="2" type="ORF">S12H4_29171</name>
</gene>
<evidence type="ECO:0000256" key="1">
    <source>
        <dbReference type="SAM" id="Phobius"/>
    </source>
</evidence>
<sequence>VLVLIILTYSYKVNGNQNKQLAITGYCIALVFLIIIPFFILRFFPSDFSLGGIGGDSSNVKCFNIETFENKNDKDFFF</sequence>
<keyword evidence="1" id="KW-0812">Transmembrane</keyword>
<accession>X1TVD0</accession>
<protein>
    <submittedName>
        <fullName evidence="2">Uncharacterized protein</fullName>
    </submittedName>
</protein>